<dbReference type="STRING" id="46914.JP75_05675"/>
<reference evidence="2 3" key="1">
    <citation type="submission" date="2014-08" db="EMBL/GenBank/DDBJ databases">
        <authorList>
            <person name="Hassan Y.I."/>
            <person name="Lepp D."/>
            <person name="Zhou T."/>
        </authorList>
    </citation>
    <scope>NUCLEOTIDE SEQUENCE [LARGE SCALE GENOMIC DNA]</scope>
    <source>
        <strain evidence="2 3">IFO13584</strain>
    </source>
</reference>
<evidence type="ECO:0000313" key="3">
    <source>
        <dbReference type="Proteomes" id="UP000028981"/>
    </source>
</evidence>
<dbReference type="Pfam" id="PF12680">
    <property type="entry name" value="SnoaL_2"/>
    <property type="match status" value="1"/>
</dbReference>
<keyword evidence="3" id="KW-1185">Reference proteome</keyword>
<dbReference type="InterPro" id="IPR037401">
    <property type="entry name" value="SnoaL-like"/>
</dbReference>
<dbReference type="Gene3D" id="3.10.450.50">
    <property type="match status" value="1"/>
</dbReference>
<dbReference type="SUPFAM" id="SSF54427">
    <property type="entry name" value="NTF2-like"/>
    <property type="match status" value="1"/>
</dbReference>
<proteinExistence type="predicted"/>
<dbReference type="InterPro" id="IPR032710">
    <property type="entry name" value="NTF2-like_dom_sf"/>
</dbReference>
<dbReference type="Proteomes" id="UP000028981">
    <property type="component" value="Unassembled WGS sequence"/>
</dbReference>
<organism evidence="2 3">
    <name type="scientific">Devosia riboflavina</name>
    <dbReference type="NCBI Taxonomy" id="46914"/>
    <lineage>
        <taxon>Bacteria</taxon>
        <taxon>Pseudomonadati</taxon>
        <taxon>Pseudomonadota</taxon>
        <taxon>Alphaproteobacteria</taxon>
        <taxon>Hyphomicrobiales</taxon>
        <taxon>Devosiaceae</taxon>
        <taxon>Devosia</taxon>
    </lineage>
</organism>
<name>A0A087M4U1_9HYPH</name>
<feature type="domain" description="SnoaL-like" evidence="1">
    <location>
        <begin position="9"/>
        <end position="122"/>
    </location>
</feature>
<accession>A0A087M4U1</accession>
<comment type="caution">
    <text evidence="2">The sequence shown here is derived from an EMBL/GenBank/DDBJ whole genome shotgun (WGS) entry which is preliminary data.</text>
</comment>
<protein>
    <recommendedName>
        <fullName evidence="1">SnoaL-like domain-containing protein</fullName>
    </recommendedName>
</protein>
<gene>
    <name evidence="2" type="ORF">JP75_05675</name>
</gene>
<evidence type="ECO:0000259" key="1">
    <source>
        <dbReference type="Pfam" id="PF12680"/>
    </source>
</evidence>
<sequence>MMSENAELVKRYVAAVERFDLEEVETLIDGGMTFEELPNRIRPAGGTDDHAAILAGLARAGERKVLASQRYVFGGIVEAGDRVIVEGRWEGTMAVPVGRLRVGDKMIAHLCMIFGIKDGKIAWQRNYDCYEDFSAK</sequence>
<evidence type="ECO:0000313" key="2">
    <source>
        <dbReference type="EMBL" id="KFL31894.1"/>
    </source>
</evidence>
<dbReference type="EMBL" id="JQGC01000004">
    <property type="protein sequence ID" value="KFL31894.1"/>
    <property type="molecule type" value="Genomic_DNA"/>
</dbReference>
<dbReference type="AlphaFoldDB" id="A0A087M4U1"/>